<reference evidence="1 2" key="1">
    <citation type="submission" date="2016-10" db="EMBL/GenBank/DDBJ databases">
        <authorList>
            <person name="de Groot N.N."/>
        </authorList>
    </citation>
    <scope>NUCLEOTIDE SEQUENCE [LARGE SCALE GENOMIC DNA]</scope>
    <source>
        <strain evidence="1 2">CGMCC 1.7031</strain>
    </source>
</reference>
<dbReference type="RefSeq" id="WP_091144161.1">
    <property type="nucleotide sequence ID" value="NZ_FMVF01000011.1"/>
</dbReference>
<dbReference type="AlphaFoldDB" id="A0A1G5IWF9"/>
<organism evidence="1 2">
    <name type="scientific">Flavobacterium caeni</name>
    <dbReference type="NCBI Taxonomy" id="490189"/>
    <lineage>
        <taxon>Bacteria</taxon>
        <taxon>Pseudomonadati</taxon>
        <taxon>Bacteroidota</taxon>
        <taxon>Flavobacteriia</taxon>
        <taxon>Flavobacteriales</taxon>
        <taxon>Flavobacteriaceae</taxon>
        <taxon>Flavobacterium</taxon>
    </lineage>
</organism>
<dbReference type="EMBL" id="FMVF01000011">
    <property type="protein sequence ID" value="SCY79959.1"/>
    <property type="molecule type" value="Genomic_DNA"/>
</dbReference>
<proteinExistence type="predicted"/>
<accession>A0A1G5IWF9</accession>
<dbReference type="STRING" id="490189.SAMN02927903_02418"/>
<keyword evidence="2" id="KW-1185">Reference proteome</keyword>
<gene>
    <name evidence="1" type="ORF">SAMN02927903_02418</name>
</gene>
<dbReference type="Proteomes" id="UP000199354">
    <property type="component" value="Unassembled WGS sequence"/>
</dbReference>
<evidence type="ECO:0000313" key="1">
    <source>
        <dbReference type="EMBL" id="SCY79959.1"/>
    </source>
</evidence>
<sequence length="184" mass="18808">MLDQLSALVKQYGDDAIVNNNAVPNQYNQEVLDEASSSIFTGLQQVLSQGGTQQLAEIFQGDNAASSNNAVVQQLSQQLSGNLGAKFGLDSATASGLAGSLVPKVLGALIGKAKNPNDSSLQISDIVNAIGGSNNSGLMDAISQYGAQFGLDQNNDGKVDMGDAMAAVNKKGGLGGLLGKFFGK</sequence>
<evidence type="ECO:0000313" key="2">
    <source>
        <dbReference type="Proteomes" id="UP000199354"/>
    </source>
</evidence>
<evidence type="ECO:0008006" key="3">
    <source>
        <dbReference type="Google" id="ProtNLM"/>
    </source>
</evidence>
<name>A0A1G5IWF9_9FLAO</name>
<protein>
    <recommendedName>
        <fullName evidence="3">DUF937 domain-containing protein</fullName>
    </recommendedName>
</protein>
<dbReference type="OrthoDB" id="982085at2"/>